<dbReference type="InterPro" id="IPR051504">
    <property type="entry name" value="Plant_metabolite_acyltrans"/>
</dbReference>
<dbReference type="Pfam" id="PF02458">
    <property type="entry name" value="Transferase"/>
    <property type="match status" value="1"/>
</dbReference>
<evidence type="ECO:0000256" key="2">
    <source>
        <dbReference type="ARBA" id="ARBA00023315"/>
    </source>
</evidence>
<reference evidence="3" key="2">
    <citation type="submission" date="2020-08" db="EMBL/GenBank/DDBJ databases">
        <title>Plant Genome Project.</title>
        <authorList>
            <person name="Zhang R.-G."/>
        </authorList>
    </citation>
    <scope>NUCLEOTIDE SEQUENCE</scope>
    <source>
        <strain evidence="3">Huo1</strain>
        <tissue evidence="3">Leaf</tissue>
    </source>
</reference>
<evidence type="ECO:0008006" key="5">
    <source>
        <dbReference type="Google" id="ProtNLM"/>
    </source>
</evidence>
<keyword evidence="1" id="KW-0808">Transferase</keyword>
<dbReference type="OrthoDB" id="1862401at2759"/>
<evidence type="ECO:0000256" key="1">
    <source>
        <dbReference type="ARBA" id="ARBA00022679"/>
    </source>
</evidence>
<keyword evidence="2" id="KW-0012">Acyltransferase</keyword>
<keyword evidence="4" id="KW-1185">Reference proteome</keyword>
<accession>A0A8X8XXY2</accession>
<reference evidence="3" key="1">
    <citation type="submission" date="2018-01" db="EMBL/GenBank/DDBJ databases">
        <authorList>
            <person name="Mao J.F."/>
        </authorList>
    </citation>
    <scope>NUCLEOTIDE SEQUENCE</scope>
    <source>
        <strain evidence="3">Huo1</strain>
        <tissue evidence="3">Leaf</tissue>
    </source>
</reference>
<dbReference type="Gene3D" id="3.30.559.10">
    <property type="entry name" value="Chloramphenicol acetyltransferase-like domain"/>
    <property type="match status" value="2"/>
</dbReference>
<name>A0A8X8XXY2_SALSN</name>
<evidence type="ECO:0000313" key="4">
    <source>
        <dbReference type="Proteomes" id="UP000298416"/>
    </source>
</evidence>
<gene>
    <name evidence="3" type="ORF">SASPL_121743</name>
</gene>
<sequence length="461" mass="51292">MTTVIETCRIPPPRGVPAELFLPLSFFDMSWLHTVPMYVLNFYNHTCSEAEFHNTIVPNLKHSLSLTLKHYLPVAGNILFPLDTAASKPVLRYISGDTVALTVAVSGLDFDELVANHAREADQFYDLVPPPVPLTEDENYKIAPVFSFQATLFPSRGICIGVNFQHTLCDWRSTVGFMKAWAMINKSGGDKVLVPKTGPVFEKPDSEGSRRVDGMFWNKMKKIPFEPSVSLPRPTNRVRASFILRQSDIRKLKNRILSARPGLDRVSTLMIAAAYVWTTLVKSHGSSAEGEEEVLYIPADARGRRNALFDPPVPVNYFGNCLGGGLVKMEQRKLAGKDGFVVAAEAIGDVIKAKILDGDELLKCPENRLGKMERREKVFGVLVVYGSPKFEYKEADFGWGVARKVMILSLDQDNYGMLMSNSGDGGLVIDMSLPKERMESFASIFQDGLILRGKVYGESRM</sequence>
<dbReference type="GO" id="GO:0016747">
    <property type="term" value="F:acyltransferase activity, transferring groups other than amino-acyl groups"/>
    <property type="evidence" value="ECO:0007669"/>
    <property type="project" value="UniProtKB-ARBA"/>
</dbReference>
<comment type="caution">
    <text evidence="3">The sequence shown here is derived from an EMBL/GenBank/DDBJ whole genome shotgun (WGS) entry which is preliminary data.</text>
</comment>
<protein>
    <recommendedName>
        <fullName evidence="5">Shikimate O-hydroxycinnamoyltransferase</fullName>
    </recommendedName>
</protein>
<proteinExistence type="predicted"/>
<dbReference type="InterPro" id="IPR023213">
    <property type="entry name" value="CAT-like_dom_sf"/>
</dbReference>
<dbReference type="AlphaFoldDB" id="A0A8X8XXY2"/>
<dbReference type="EMBL" id="PNBA02000007">
    <property type="protein sequence ID" value="KAG6419521.1"/>
    <property type="molecule type" value="Genomic_DNA"/>
</dbReference>
<dbReference type="Proteomes" id="UP000298416">
    <property type="component" value="Unassembled WGS sequence"/>
</dbReference>
<evidence type="ECO:0000313" key="3">
    <source>
        <dbReference type="EMBL" id="KAG6419521.1"/>
    </source>
</evidence>
<organism evidence="3">
    <name type="scientific">Salvia splendens</name>
    <name type="common">Scarlet sage</name>
    <dbReference type="NCBI Taxonomy" id="180675"/>
    <lineage>
        <taxon>Eukaryota</taxon>
        <taxon>Viridiplantae</taxon>
        <taxon>Streptophyta</taxon>
        <taxon>Embryophyta</taxon>
        <taxon>Tracheophyta</taxon>
        <taxon>Spermatophyta</taxon>
        <taxon>Magnoliopsida</taxon>
        <taxon>eudicotyledons</taxon>
        <taxon>Gunneridae</taxon>
        <taxon>Pentapetalae</taxon>
        <taxon>asterids</taxon>
        <taxon>lamiids</taxon>
        <taxon>Lamiales</taxon>
        <taxon>Lamiaceae</taxon>
        <taxon>Nepetoideae</taxon>
        <taxon>Mentheae</taxon>
        <taxon>Salviinae</taxon>
        <taxon>Salvia</taxon>
        <taxon>Salvia subgen. Calosphace</taxon>
        <taxon>core Calosphace</taxon>
    </lineage>
</organism>
<dbReference type="PANTHER" id="PTHR31625">
    <property type="match status" value="1"/>
</dbReference>